<proteinExistence type="predicted"/>
<organism evidence="2">
    <name type="scientific">Rhizophora mucronata</name>
    <name type="common">Asiatic mangrove</name>
    <dbReference type="NCBI Taxonomy" id="61149"/>
    <lineage>
        <taxon>Eukaryota</taxon>
        <taxon>Viridiplantae</taxon>
        <taxon>Streptophyta</taxon>
        <taxon>Embryophyta</taxon>
        <taxon>Tracheophyta</taxon>
        <taxon>Spermatophyta</taxon>
        <taxon>Magnoliopsida</taxon>
        <taxon>eudicotyledons</taxon>
        <taxon>Gunneridae</taxon>
        <taxon>Pentapetalae</taxon>
        <taxon>rosids</taxon>
        <taxon>fabids</taxon>
        <taxon>Malpighiales</taxon>
        <taxon>Rhizophoraceae</taxon>
        <taxon>Rhizophora</taxon>
    </lineage>
</organism>
<dbReference type="EMBL" id="GGEC01090083">
    <property type="protein sequence ID" value="MBX70567.1"/>
    <property type="molecule type" value="Transcribed_RNA"/>
</dbReference>
<reference evidence="2" key="1">
    <citation type="submission" date="2018-02" db="EMBL/GenBank/DDBJ databases">
        <title>Rhizophora mucronata_Transcriptome.</title>
        <authorList>
            <person name="Meera S.P."/>
            <person name="Sreeshan A."/>
            <person name="Augustine A."/>
        </authorList>
    </citation>
    <scope>NUCLEOTIDE SEQUENCE</scope>
    <source>
        <tissue evidence="2">Leaf</tissue>
    </source>
</reference>
<feature type="region of interest" description="Disordered" evidence="1">
    <location>
        <begin position="32"/>
        <end position="53"/>
    </location>
</feature>
<name>A0A2P2QUA7_RHIMU</name>
<feature type="compositionally biased region" description="Basic residues" evidence="1">
    <location>
        <begin position="37"/>
        <end position="53"/>
    </location>
</feature>
<protein>
    <submittedName>
        <fullName evidence="2">Uncharacterized protein</fullName>
    </submittedName>
</protein>
<evidence type="ECO:0000313" key="2">
    <source>
        <dbReference type="EMBL" id="MBX70567.1"/>
    </source>
</evidence>
<dbReference type="AlphaFoldDB" id="A0A2P2QUA7"/>
<accession>A0A2P2QUA7</accession>
<sequence length="53" mass="6571">MEKLHFFHLQVYNQVPITKFTLNSIKERFKNSVKNDHKLRHRPKKKKIKHETE</sequence>
<evidence type="ECO:0000256" key="1">
    <source>
        <dbReference type="SAM" id="MobiDB-lite"/>
    </source>
</evidence>